<dbReference type="KEGG" id="afx:JZ786_06265"/>
<dbReference type="EMBL" id="CP071182">
    <property type="protein sequence ID" value="QSO48582.1"/>
    <property type="molecule type" value="Genomic_DNA"/>
</dbReference>
<organism evidence="5 6">
    <name type="scientific">Alicyclobacillus mengziensis</name>
    <dbReference type="NCBI Taxonomy" id="2931921"/>
    <lineage>
        <taxon>Bacteria</taxon>
        <taxon>Bacillati</taxon>
        <taxon>Bacillota</taxon>
        <taxon>Bacilli</taxon>
        <taxon>Bacillales</taxon>
        <taxon>Alicyclobacillaceae</taxon>
        <taxon>Alicyclobacillus</taxon>
    </lineage>
</organism>
<dbReference type="SUPFAM" id="SSF51735">
    <property type="entry name" value="NAD(P)-binding Rossmann-fold domains"/>
    <property type="match status" value="1"/>
</dbReference>
<evidence type="ECO:0000256" key="1">
    <source>
        <dbReference type="ARBA" id="ARBA00005525"/>
    </source>
</evidence>
<dbReference type="InterPro" id="IPR008927">
    <property type="entry name" value="6-PGluconate_DH-like_C_sf"/>
</dbReference>
<evidence type="ECO:0000259" key="4">
    <source>
        <dbReference type="Pfam" id="PF14748"/>
    </source>
</evidence>
<name>A0A9X7W1Q3_9BACL</name>
<dbReference type="AlphaFoldDB" id="A0A9X7W1Q3"/>
<dbReference type="PIRSF" id="PIRSF000193">
    <property type="entry name" value="Pyrrol-5-carb_rd"/>
    <property type="match status" value="1"/>
</dbReference>
<gene>
    <name evidence="5" type="ORF">JZ786_06265</name>
</gene>
<feature type="compositionally biased region" description="Polar residues" evidence="2">
    <location>
        <begin position="253"/>
        <end position="267"/>
    </location>
</feature>
<dbReference type="SUPFAM" id="SSF48179">
    <property type="entry name" value="6-phosphogluconate dehydrogenase C-terminal domain-like"/>
    <property type="match status" value="1"/>
</dbReference>
<sequence length="276" mass="29200">MRIGIIGTGNIGGMLSKAFATAHPEAQVTIYNRSRGKANRVAARLANVYVTNSSIEAAQGADTVFLCTKSTDGWSVLDEVAPRLSRSQTLVTTISSIPLSDIEQITDASVAKVIPSVVQSVQSGVILVTYGPTMAQNARERLTQLLSSIAHPQAVSEAQVRVYSDLCSCGPAFMSELLVHWADAAASTGNITNEDAESMLVGTLIGLADLLRSGKSLGEVITSVAVPGGVTETGILSLRQSVPQVFQQLHQATQQHGIRKQGSTLPSNRRKADFVE</sequence>
<keyword evidence="6" id="KW-1185">Reference proteome</keyword>
<dbReference type="PANTHER" id="PTHR11645:SF51">
    <property type="entry name" value="COME OPERON PROTEIN 4"/>
    <property type="match status" value="1"/>
</dbReference>
<feature type="domain" description="Pyrroline-5-carboxylate reductase dimerisation" evidence="4">
    <location>
        <begin position="157"/>
        <end position="255"/>
    </location>
</feature>
<accession>A0A9X7W1Q3</accession>
<comment type="similarity">
    <text evidence="1">Belongs to the pyrroline-5-carboxylate reductase family.</text>
</comment>
<dbReference type="Gene3D" id="1.10.3730.10">
    <property type="entry name" value="ProC C-terminal domain-like"/>
    <property type="match status" value="1"/>
</dbReference>
<evidence type="ECO:0000256" key="2">
    <source>
        <dbReference type="SAM" id="MobiDB-lite"/>
    </source>
</evidence>
<evidence type="ECO:0000259" key="3">
    <source>
        <dbReference type="Pfam" id="PF03807"/>
    </source>
</evidence>
<dbReference type="Gene3D" id="3.40.50.720">
    <property type="entry name" value="NAD(P)-binding Rossmann-like Domain"/>
    <property type="match status" value="1"/>
</dbReference>
<dbReference type="GO" id="GO:0055129">
    <property type="term" value="P:L-proline biosynthetic process"/>
    <property type="evidence" value="ECO:0007669"/>
    <property type="project" value="TreeGrafter"/>
</dbReference>
<proteinExistence type="inferred from homology"/>
<reference evidence="5 6" key="1">
    <citation type="submission" date="2021-02" db="EMBL/GenBank/DDBJ databases">
        <title>Alicyclobacillus curvatus sp. nov. and Alicyclobacillus mengziensis sp. nov., two acidophilic bacteria isolated from acid mine drainage.</title>
        <authorList>
            <person name="Huang Y."/>
        </authorList>
    </citation>
    <scope>NUCLEOTIDE SEQUENCE [LARGE SCALE GENOMIC DNA]</scope>
    <source>
        <strain evidence="5 6">S30H14</strain>
    </source>
</reference>
<dbReference type="GO" id="GO:0004735">
    <property type="term" value="F:pyrroline-5-carboxylate reductase activity"/>
    <property type="evidence" value="ECO:0007669"/>
    <property type="project" value="InterPro"/>
</dbReference>
<dbReference type="InterPro" id="IPR036291">
    <property type="entry name" value="NAD(P)-bd_dom_sf"/>
</dbReference>
<dbReference type="Pfam" id="PF14748">
    <property type="entry name" value="P5CR_dimer"/>
    <property type="match status" value="1"/>
</dbReference>
<protein>
    <submittedName>
        <fullName evidence="5">NAD(P)-binding domain-containing protein</fullName>
    </submittedName>
</protein>
<dbReference type="Proteomes" id="UP000663505">
    <property type="component" value="Chromosome"/>
</dbReference>
<dbReference type="InterPro" id="IPR029036">
    <property type="entry name" value="P5CR_dimer"/>
</dbReference>
<dbReference type="PANTHER" id="PTHR11645">
    <property type="entry name" value="PYRROLINE-5-CARBOXYLATE REDUCTASE"/>
    <property type="match status" value="1"/>
</dbReference>
<dbReference type="InterPro" id="IPR000304">
    <property type="entry name" value="Pyrroline-COOH_reductase"/>
</dbReference>
<evidence type="ECO:0000313" key="5">
    <source>
        <dbReference type="EMBL" id="QSO48582.1"/>
    </source>
</evidence>
<feature type="region of interest" description="Disordered" evidence="2">
    <location>
        <begin position="253"/>
        <end position="276"/>
    </location>
</feature>
<feature type="domain" description="Pyrroline-5-carboxylate reductase catalytic N-terminal" evidence="3">
    <location>
        <begin position="2"/>
        <end position="93"/>
    </location>
</feature>
<dbReference type="Pfam" id="PF03807">
    <property type="entry name" value="F420_oxidored"/>
    <property type="match status" value="1"/>
</dbReference>
<dbReference type="InterPro" id="IPR028939">
    <property type="entry name" value="P5C_Rdtase_cat_N"/>
</dbReference>
<evidence type="ECO:0000313" key="6">
    <source>
        <dbReference type="Proteomes" id="UP000663505"/>
    </source>
</evidence>